<dbReference type="RefSeq" id="WP_110434054.1">
    <property type="nucleotide sequence ID" value="NZ_QGLR01000012.1"/>
</dbReference>
<dbReference type="InterPro" id="IPR052931">
    <property type="entry name" value="Prophage_regulatory_activator"/>
</dbReference>
<evidence type="ECO:0000313" key="1">
    <source>
        <dbReference type="EMBL" id="PXZ06506.1"/>
    </source>
</evidence>
<dbReference type="Gene3D" id="1.10.238.160">
    <property type="match status" value="1"/>
</dbReference>
<dbReference type="SUPFAM" id="SSF46955">
    <property type="entry name" value="Putative DNA-binding domain"/>
    <property type="match status" value="1"/>
</dbReference>
<comment type="caution">
    <text evidence="1">The sequence shown here is derived from an EMBL/GenBank/DDBJ whole genome shotgun (WGS) entry which is preliminary data.</text>
</comment>
<sequence>MTVIFKLKKVCEITTLSKATIYREIKQGKFPAPIQLTDRSVGWLMSEIEEWINNKAKNRKGYHLLN</sequence>
<dbReference type="EMBL" id="QGLR01000012">
    <property type="protein sequence ID" value="PXZ06506.1"/>
    <property type="molecule type" value="Genomic_DNA"/>
</dbReference>
<accession>A0A2V4E6F9</accession>
<reference evidence="1 2" key="1">
    <citation type="submission" date="2018-05" db="EMBL/GenBank/DDBJ databases">
        <title>Reference genomes for bee gut microbiota database.</title>
        <authorList>
            <person name="Ellegaard K.M."/>
        </authorList>
    </citation>
    <scope>NUCLEOTIDE SEQUENCE [LARGE SCALE GENOMIC DNA]</scope>
    <source>
        <strain evidence="1 2">ESL0182</strain>
    </source>
</reference>
<dbReference type="InterPro" id="IPR009061">
    <property type="entry name" value="DNA-bd_dom_put_sf"/>
</dbReference>
<protein>
    <submittedName>
        <fullName evidence="1">AlpA family transcriptional regulator</fullName>
    </submittedName>
</protein>
<dbReference type="InterPro" id="IPR010260">
    <property type="entry name" value="AlpA"/>
</dbReference>
<organism evidence="1 2">
    <name type="scientific">Gilliamella apicola</name>
    <dbReference type="NCBI Taxonomy" id="1196095"/>
    <lineage>
        <taxon>Bacteria</taxon>
        <taxon>Pseudomonadati</taxon>
        <taxon>Pseudomonadota</taxon>
        <taxon>Gammaproteobacteria</taxon>
        <taxon>Orbales</taxon>
        <taxon>Orbaceae</taxon>
        <taxon>Gilliamella</taxon>
    </lineage>
</organism>
<gene>
    <name evidence="1" type="ORF">DKK70_11120</name>
</gene>
<dbReference type="PANTHER" id="PTHR36154:SF1">
    <property type="entry name" value="DNA-BINDING TRANSCRIPTIONAL ACTIVATOR ALPA"/>
    <property type="match status" value="1"/>
</dbReference>
<dbReference type="Proteomes" id="UP000247932">
    <property type="component" value="Unassembled WGS sequence"/>
</dbReference>
<dbReference type="Pfam" id="PF05930">
    <property type="entry name" value="Phage_AlpA"/>
    <property type="match status" value="1"/>
</dbReference>
<evidence type="ECO:0000313" key="2">
    <source>
        <dbReference type="Proteomes" id="UP000247932"/>
    </source>
</evidence>
<keyword evidence="2" id="KW-1185">Reference proteome</keyword>
<proteinExistence type="predicted"/>
<dbReference type="PANTHER" id="PTHR36154">
    <property type="entry name" value="DNA-BINDING TRANSCRIPTIONAL ACTIVATOR ALPA"/>
    <property type="match status" value="1"/>
</dbReference>
<name>A0A2V4E6F9_9GAMM</name>
<dbReference type="AlphaFoldDB" id="A0A2V4E6F9"/>
<dbReference type="OrthoDB" id="5986966at2"/>